<name>A0AAD7GYR4_MYCRO</name>
<comment type="caution">
    <text evidence="3">The sequence shown here is derived from an EMBL/GenBank/DDBJ whole genome shotgun (WGS) entry which is preliminary data.</text>
</comment>
<dbReference type="PROSITE" id="PS50404">
    <property type="entry name" value="GST_NTER"/>
    <property type="match status" value="1"/>
</dbReference>
<evidence type="ECO:0008006" key="5">
    <source>
        <dbReference type="Google" id="ProtNLM"/>
    </source>
</evidence>
<dbReference type="PROSITE" id="PS50405">
    <property type="entry name" value="GST_CTER"/>
    <property type="match status" value="1"/>
</dbReference>
<sequence length="329" mass="36469">MFRGDRLTFTEGLVCTEEELSVIDIPSTVVEELFSGGKISELMALIDSSYEGWGRSVSFEQALYSTERNAGRARTACLIRVTKYGKCGVIALSGLKLITPQARLSLKLTELKADVILLELEFTEAEYEYINGGGDWAALKKEQKFGQLPQLTVTNPNGTAQASIRPAGSGHIWESLAIELYLGEKHGLLPTDPFEKATSISILSALRAIQDIPRVPPALAPEIRATMHETFIAETVPAAFKWHESILEKSGGPYYAGEAVTLPDLTLLALYLRYCDVYGETNPVNANKLPKLIRLIETLLAGKLGEFVRERRDPGVVEWDREKHEFVRK</sequence>
<proteinExistence type="predicted"/>
<dbReference type="SUPFAM" id="SSF52833">
    <property type="entry name" value="Thioredoxin-like"/>
    <property type="match status" value="1"/>
</dbReference>
<dbReference type="InterPro" id="IPR010987">
    <property type="entry name" value="Glutathione-S-Trfase_C-like"/>
</dbReference>
<accession>A0AAD7GYR4</accession>
<dbReference type="SUPFAM" id="SSF47616">
    <property type="entry name" value="GST C-terminal domain-like"/>
    <property type="match status" value="1"/>
</dbReference>
<evidence type="ECO:0000313" key="3">
    <source>
        <dbReference type="EMBL" id="KAJ7708141.1"/>
    </source>
</evidence>
<dbReference type="InterPro" id="IPR004046">
    <property type="entry name" value="GST_C"/>
</dbReference>
<dbReference type="InterPro" id="IPR004045">
    <property type="entry name" value="Glutathione_S-Trfase_N"/>
</dbReference>
<dbReference type="GO" id="GO:0006749">
    <property type="term" value="P:glutathione metabolic process"/>
    <property type="evidence" value="ECO:0007669"/>
    <property type="project" value="TreeGrafter"/>
</dbReference>
<dbReference type="PANTHER" id="PTHR11571">
    <property type="entry name" value="GLUTATHIONE S-TRANSFERASE"/>
    <property type="match status" value="1"/>
</dbReference>
<dbReference type="Pfam" id="PF14497">
    <property type="entry name" value="GST_C_3"/>
    <property type="match status" value="1"/>
</dbReference>
<dbReference type="Proteomes" id="UP001221757">
    <property type="component" value="Unassembled WGS sequence"/>
</dbReference>
<dbReference type="InterPro" id="IPR036282">
    <property type="entry name" value="Glutathione-S-Trfase_C_sf"/>
</dbReference>
<feature type="domain" description="GST N-terminal" evidence="1">
    <location>
        <begin position="116"/>
        <end position="190"/>
    </location>
</feature>
<dbReference type="EMBL" id="JARKIE010000004">
    <property type="protein sequence ID" value="KAJ7708141.1"/>
    <property type="molecule type" value="Genomic_DNA"/>
</dbReference>
<keyword evidence="4" id="KW-1185">Reference proteome</keyword>
<evidence type="ECO:0000313" key="4">
    <source>
        <dbReference type="Proteomes" id="UP001221757"/>
    </source>
</evidence>
<evidence type="ECO:0000259" key="1">
    <source>
        <dbReference type="PROSITE" id="PS50404"/>
    </source>
</evidence>
<organism evidence="3 4">
    <name type="scientific">Mycena rosella</name>
    <name type="common">Pink bonnet</name>
    <name type="synonym">Agaricus rosellus</name>
    <dbReference type="NCBI Taxonomy" id="1033263"/>
    <lineage>
        <taxon>Eukaryota</taxon>
        <taxon>Fungi</taxon>
        <taxon>Dikarya</taxon>
        <taxon>Basidiomycota</taxon>
        <taxon>Agaricomycotina</taxon>
        <taxon>Agaricomycetes</taxon>
        <taxon>Agaricomycetidae</taxon>
        <taxon>Agaricales</taxon>
        <taxon>Marasmiineae</taxon>
        <taxon>Mycenaceae</taxon>
        <taxon>Mycena</taxon>
    </lineage>
</organism>
<reference evidence="3" key="1">
    <citation type="submission" date="2023-03" db="EMBL/GenBank/DDBJ databases">
        <title>Massive genome expansion in bonnet fungi (Mycena s.s.) driven by repeated elements and novel gene families across ecological guilds.</title>
        <authorList>
            <consortium name="Lawrence Berkeley National Laboratory"/>
            <person name="Harder C.B."/>
            <person name="Miyauchi S."/>
            <person name="Viragh M."/>
            <person name="Kuo A."/>
            <person name="Thoen E."/>
            <person name="Andreopoulos B."/>
            <person name="Lu D."/>
            <person name="Skrede I."/>
            <person name="Drula E."/>
            <person name="Henrissat B."/>
            <person name="Morin E."/>
            <person name="Kohler A."/>
            <person name="Barry K."/>
            <person name="LaButti K."/>
            <person name="Morin E."/>
            <person name="Salamov A."/>
            <person name="Lipzen A."/>
            <person name="Mereny Z."/>
            <person name="Hegedus B."/>
            <person name="Baldrian P."/>
            <person name="Stursova M."/>
            <person name="Weitz H."/>
            <person name="Taylor A."/>
            <person name="Grigoriev I.V."/>
            <person name="Nagy L.G."/>
            <person name="Martin F."/>
            <person name="Kauserud H."/>
        </authorList>
    </citation>
    <scope>NUCLEOTIDE SEQUENCE</scope>
    <source>
        <strain evidence="3">CBHHK067</strain>
    </source>
</reference>
<gene>
    <name evidence="3" type="ORF">B0H17DRAFT_1124918</name>
</gene>
<dbReference type="Gene3D" id="3.40.30.10">
    <property type="entry name" value="Glutaredoxin"/>
    <property type="match status" value="1"/>
</dbReference>
<evidence type="ECO:0000259" key="2">
    <source>
        <dbReference type="PROSITE" id="PS50405"/>
    </source>
</evidence>
<dbReference type="Gene3D" id="1.20.1050.10">
    <property type="match status" value="1"/>
</dbReference>
<dbReference type="InterPro" id="IPR050213">
    <property type="entry name" value="GST_superfamily"/>
</dbReference>
<protein>
    <recommendedName>
        <fullName evidence="5">Glutathione S-transferase</fullName>
    </recommendedName>
</protein>
<dbReference type="AlphaFoldDB" id="A0AAD7GYR4"/>
<dbReference type="GO" id="GO:0004364">
    <property type="term" value="F:glutathione transferase activity"/>
    <property type="evidence" value="ECO:0007669"/>
    <property type="project" value="TreeGrafter"/>
</dbReference>
<dbReference type="InterPro" id="IPR036249">
    <property type="entry name" value="Thioredoxin-like_sf"/>
</dbReference>
<feature type="domain" description="GST C-terminal" evidence="2">
    <location>
        <begin position="192"/>
        <end position="316"/>
    </location>
</feature>